<dbReference type="EC" id="3.1.2.12" evidence="2 6"/>
<dbReference type="GO" id="GO:0052689">
    <property type="term" value="F:carboxylic ester hydrolase activity"/>
    <property type="evidence" value="ECO:0007669"/>
    <property type="project" value="UniProtKB-KW"/>
</dbReference>
<name>A0A7H1N6M0_9PROT</name>
<dbReference type="InterPro" id="IPR014186">
    <property type="entry name" value="S-formylglutathione_hydrol"/>
</dbReference>
<evidence type="ECO:0000256" key="5">
    <source>
        <dbReference type="ARBA" id="ARBA00047590"/>
    </source>
</evidence>
<dbReference type="Gene3D" id="3.40.50.1820">
    <property type="entry name" value="alpha/beta hydrolase"/>
    <property type="match status" value="1"/>
</dbReference>
<dbReference type="KEGG" id="dvn:HQ394_15340"/>
<dbReference type="GO" id="GO:0046294">
    <property type="term" value="P:formaldehyde catabolic process"/>
    <property type="evidence" value="ECO:0007669"/>
    <property type="project" value="InterPro"/>
</dbReference>
<dbReference type="GO" id="GO:0005829">
    <property type="term" value="C:cytosol"/>
    <property type="evidence" value="ECO:0007669"/>
    <property type="project" value="TreeGrafter"/>
</dbReference>
<dbReference type="GO" id="GO:0018738">
    <property type="term" value="F:S-formylglutathione hydrolase activity"/>
    <property type="evidence" value="ECO:0007669"/>
    <property type="project" value="UniProtKB-UniRule"/>
</dbReference>
<proteinExistence type="inferred from homology"/>
<evidence type="ECO:0000256" key="7">
    <source>
        <dbReference type="PIRSR" id="PIRSR614186-1"/>
    </source>
</evidence>
<keyword evidence="10" id="KW-1185">Reference proteome</keyword>
<dbReference type="Pfam" id="PF00756">
    <property type="entry name" value="Esterase"/>
    <property type="match status" value="1"/>
</dbReference>
<keyword evidence="4 8" id="KW-0378">Hydrolase</keyword>
<evidence type="ECO:0000256" key="3">
    <source>
        <dbReference type="ARBA" id="ARBA00022487"/>
    </source>
</evidence>
<gene>
    <name evidence="9" type="primary">fghA</name>
    <name evidence="9" type="ORF">HQ394_15340</name>
</gene>
<comment type="similarity">
    <text evidence="1 8">Belongs to the esterase D family.</text>
</comment>
<dbReference type="AlphaFoldDB" id="A0A7H1N6M0"/>
<dbReference type="Proteomes" id="UP000516369">
    <property type="component" value="Chromosome"/>
</dbReference>
<evidence type="ECO:0000256" key="1">
    <source>
        <dbReference type="ARBA" id="ARBA00005622"/>
    </source>
</evidence>
<dbReference type="PANTHER" id="PTHR10061:SF0">
    <property type="entry name" value="S-FORMYLGLUTATHIONE HYDROLASE"/>
    <property type="match status" value="1"/>
</dbReference>
<evidence type="ECO:0000313" key="10">
    <source>
        <dbReference type="Proteomes" id="UP000516369"/>
    </source>
</evidence>
<evidence type="ECO:0000313" key="9">
    <source>
        <dbReference type="EMBL" id="QNT71356.1"/>
    </source>
</evidence>
<evidence type="ECO:0000256" key="8">
    <source>
        <dbReference type="RuleBase" id="RU363068"/>
    </source>
</evidence>
<dbReference type="PANTHER" id="PTHR10061">
    <property type="entry name" value="S-FORMYLGLUTATHIONE HYDROLASE"/>
    <property type="match status" value="1"/>
</dbReference>
<evidence type="ECO:0000256" key="6">
    <source>
        <dbReference type="NCBIfam" id="TIGR02821"/>
    </source>
</evidence>
<dbReference type="FunFam" id="3.40.50.1820:FF:000002">
    <property type="entry name" value="S-formylglutathione hydrolase"/>
    <property type="match status" value="1"/>
</dbReference>
<protein>
    <recommendedName>
        <fullName evidence="2 6">S-formylglutathione hydrolase</fullName>
        <ecNumber evidence="2 6">3.1.2.12</ecNumber>
    </recommendedName>
</protein>
<dbReference type="SUPFAM" id="SSF53474">
    <property type="entry name" value="alpha/beta-Hydrolases"/>
    <property type="match status" value="1"/>
</dbReference>
<feature type="active site" description="Charge relay system" evidence="7">
    <location>
        <position position="229"/>
    </location>
</feature>
<evidence type="ECO:0000256" key="2">
    <source>
        <dbReference type="ARBA" id="ARBA00012479"/>
    </source>
</evidence>
<comment type="function">
    <text evidence="8">Serine hydrolase involved in the detoxification of formaldehyde.</text>
</comment>
<organism evidence="9 10">
    <name type="scientific">Defluviicoccus vanus</name>
    <dbReference type="NCBI Taxonomy" id="111831"/>
    <lineage>
        <taxon>Bacteria</taxon>
        <taxon>Pseudomonadati</taxon>
        <taxon>Pseudomonadota</taxon>
        <taxon>Alphaproteobacteria</taxon>
        <taxon>Rhodospirillales</taxon>
        <taxon>Rhodospirillaceae</taxon>
        <taxon>Defluviicoccus</taxon>
    </lineage>
</organism>
<dbReference type="InterPro" id="IPR029058">
    <property type="entry name" value="AB_hydrolase_fold"/>
</dbReference>
<keyword evidence="3 8" id="KW-0719">Serine esterase</keyword>
<accession>A0A7H1N6M0</accession>
<evidence type="ECO:0000256" key="4">
    <source>
        <dbReference type="ARBA" id="ARBA00022801"/>
    </source>
</evidence>
<comment type="catalytic activity">
    <reaction evidence="5 8">
        <text>S-formylglutathione + H2O = formate + glutathione + H(+)</text>
        <dbReference type="Rhea" id="RHEA:14961"/>
        <dbReference type="ChEBI" id="CHEBI:15377"/>
        <dbReference type="ChEBI" id="CHEBI:15378"/>
        <dbReference type="ChEBI" id="CHEBI:15740"/>
        <dbReference type="ChEBI" id="CHEBI:57688"/>
        <dbReference type="ChEBI" id="CHEBI:57925"/>
        <dbReference type="EC" id="3.1.2.12"/>
    </reaction>
</comment>
<dbReference type="InterPro" id="IPR000801">
    <property type="entry name" value="Esterase-like"/>
</dbReference>
<feature type="active site" description="Charge relay system" evidence="7">
    <location>
        <position position="120"/>
    </location>
</feature>
<dbReference type="NCBIfam" id="TIGR02821">
    <property type="entry name" value="fghA_ester_D"/>
    <property type="match status" value="1"/>
</dbReference>
<feature type="active site" description="Charge relay system" evidence="7">
    <location>
        <position position="196"/>
    </location>
</feature>
<dbReference type="EMBL" id="CP053923">
    <property type="protein sequence ID" value="QNT71356.1"/>
    <property type="molecule type" value="Genomic_DNA"/>
</dbReference>
<sequence length="252" mass="27850">MEFSIYLPPQVEAGPRPVLYWLSGLTCTWANFTEKAGAQRYAAEHGLIVVCPDTSPRGTDLPGEHEAWDFGSGAGFYIDATVDPWSRYYRMYTYVTEELPALLADAFPVDRRREGICGHSMGGHGALTIAFKNPQRFRSLSAFAPIVAPTHVPWGRKAFAGYFGAEEAGWVAHDACELAAASGWRAPILVDQGLADPFLDVQLQPERFAAACSTAGIPLTLRRQEGYDHSYYFIATFIGDHFTHHARYLLGD</sequence>
<reference evidence="9 10" key="1">
    <citation type="submission" date="2020-05" db="EMBL/GenBank/DDBJ databases">
        <title>Complete closed genome sequence of Defluviicoccus vanus.</title>
        <authorList>
            <person name="Bessarab I."/>
            <person name="Arumugam K."/>
            <person name="Maszenan A.M."/>
            <person name="Seviour R.J."/>
            <person name="Williams R.B."/>
        </authorList>
    </citation>
    <scope>NUCLEOTIDE SEQUENCE [LARGE SCALE GENOMIC DNA]</scope>
    <source>
        <strain evidence="9 10">Ben 114</strain>
    </source>
</reference>